<dbReference type="InterPro" id="IPR001888">
    <property type="entry name" value="Transposase_1"/>
</dbReference>
<dbReference type="Proteomes" id="UP001235939">
    <property type="component" value="Chromosome 19"/>
</dbReference>
<dbReference type="Pfam" id="PF01359">
    <property type="entry name" value="Transposase_1"/>
    <property type="match status" value="1"/>
</dbReference>
<gene>
    <name evidence="1" type="ORF">LAZ67_19001202</name>
</gene>
<dbReference type="Gene3D" id="3.30.420.10">
    <property type="entry name" value="Ribonuclease H-like superfamily/Ribonuclease H"/>
    <property type="match status" value="1"/>
</dbReference>
<dbReference type="PANTHER" id="PTHR46060">
    <property type="entry name" value="MARINER MOS1 TRANSPOSASE-LIKE PROTEIN"/>
    <property type="match status" value="1"/>
</dbReference>
<protein>
    <recommendedName>
        <fullName evidence="3">Transposase</fullName>
    </recommendedName>
</protein>
<dbReference type="InterPro" id="IPR052709">
    <property type="entry name" value="Transposase-MT_Hybrid"/>
</dbReference>
<keyword evidence="2" id="KW-1185">Reference proteome</keyword>
<evidence type="ECO:0000313" key="2">
    <source>
        <dbReference type="Proteomes" id="UP001235939"/>
    </source>
</evidence>
<evidence type="ECO:0008006" key="3">
    <source>
        <dbReference type="Google" id="ProtNLM"/>
    </source>
</evidence>
<accession>A0ABY6LJ33</accession>
<reference evidence="1 2" key="1">
    <citation type="submission" date="2022-01" db="EMBL/GenBank/DDBJ databases">
        <title>A chromosomal length assembly of Cordylochernes scorpioides.</title>
        <authorList>
            <person name="Zeh D."/>
            <person name="Zeh J."/>
        </authorList>
    </citation>
    <scope>NUCLEOTIDE SEQUENCE [LARGE SCALE GENOMIC DNA]</scope>
    <source>
        <strain evidence="1">IN4F17</strain>
        <tissue evidence="1">Whole Body</tissue>
    </source>
</reference>
<sequence length="346" mass="39659">MTPRSSRVAPRPQIGERAWCPCQEYIGRGLYLEIAYFLCSAAILESSKTAEGDFLRLAWRTLKDLHSKKWVAAFKIGRISTEDEHRPGRPVESVTQENIDKIHIWKNDISTDRRDLGYSKNNSDTDYERTLGPREAFCPLGSQTFDTRLKGCKEKVIFVQSCPIQRNLSVDLLPWIWGNHFTPESKQQSMQWRHSGSPPPKKAKTVPSAGKVIVSVFWDSEGVLLLDFLNKGQTITGNYYANLVKQLREAIKEKRRGKLSRKIVYHHDNAQSHRSLQAMAVIYYSGFEPLPHAPYSPDLAPSDEEVIDVVTSFFESLETSFFLEGTKSLEHRWKKCIDFKGDYVEK</sequence>
<dbReference type="PANTHER" id="PTHR46060:SF1">
    <property type="entry name" value="MARINER MOS1 TRANSPOSASE-LIKE PROTEIN"/>
    <property type="match status" value="1"/>
</dbReference>
<organism evidence="1 2">
    <name type="scientific">Cordylochernes scorpioides</name>
    <dbReference type="NCBI Taxonomy" id="51811"/>
    <lineage>
        <taxon>Eukaryota</taxon>
        <taxon>Metazoa</taxon>
        <taxon>Ecdysozoa</taxon>
        <taxon>Arthropoda</taxon>
        <taxon>Chelicerata</taxon>
        <taxon>Arachnida</taxon>
        <taxon>Pseudoscorpiones</taxon>
        <taxon>Cheliferoidea</taxon>
        <taxon>Chernetidae</taxon>
        <taxon>Cordylochernes</taxon>
    </lineage>
</organism>
<evidence type="ECO:0000313" key="1">
    <source>
        <dbReference type="EMBL" id="UYV80644.1"/>
    </source>
</evidence>
<dbReference type="InterPro" id="IPR036397">
    <property type="entry name" value="RNaseH_sf"/>
</dbReference>
<proteinExistence type="predicted"/>
<dbReference type="EMBL" id="CP092881">
    <property type="protein sequence ID" value="UYV80644.1"/>
    <property type="molecule type" value="Genomic_DNA"/>
</dbReference>
<name>A0ABY6LJ33_9ARAC</name>